<comment type="caution">
    <text evidence="1">The sequence shown here is derived from an EMBL/GenBank/DDBJ whole genome shotgun (WGS) entry which is preliminary data.</text>
</comment>
<protein>
    <submittedName>
        <fullName evidence="1">Uncharacterized protein</fullName>
    </submittedName>
</protein>
<dbReference type="Proteomes" id="UP000061348">
    <property type="component" value="Unassembled WGS sequence"/>
</dbReference>
<dbReference type="EMBL" id="LCYA01000090">
    <property type="protein sequence ID" value="KWV86736.1"/>
    <property type="molecule type" value="Genomic_DNA"/>
</dbReference>
<organism evidence="1 2">
    <name type="scientific">Pseudomonas fluorescens</name>
    <dbReference type="NCBI Taxonomy" id="294"/>
    <lineage>
        <taxon>Bacteria</taxon>
        <taxon>Pseudomonadati</taxon>
        <taxon>Pseudomonadota</taxon>
        <taxon>Gammaproteobacteria</taxon>
        <taxon>Pseudomonadales</taxon>
        <taxon>Pseudomonadaceae</taxon>
        <taxon>Pseudomonas</taxon>
    </lineage>
</organism>
<dbReference type="AlphaFoldDB" id="A0A109LFL6"/>
<accession>A0A109LFL6</accession>
<sequence>MNLSLAGQLTVLPSPSAVLNSGLMVARCLVKTAVVPLESARTTTVIGVSPSFRSGLAATICGSFHLVILPRKILE</sequence>
<reference evidence="1 2" key="1">
    <citation type="submission" date="2015-05" db="EMBL/GenBank/DDBJ databases">
        <title>A genomic and transcriptomic approach to investigate the blue pigment phenotype in Pseudomonas fluorescens.</title>
        <authorList>
            <person name="Andreani N.A."/>
            <person name="Cardazzo B."/>
        </authorList>
    </citation>
    <scope>NUCLEOTIDE SEQUENCE [LARGE SCALE GENOMIC DNA]</scope>
    <source>
        <strain evidence="1 2">Ps_22</strain>
    </source>
</reference>
<proteinExistence type="predicted"/>
<evidence type="ECO:0000313" key="2">
    <source>
        <dbReference type="Proteomes" id="UP000061348"/>
    </source>
</evidence>
<evidence type="ECO:0000313" key="1">
    <source>
        <dbReference type="EMBL" id="KWV86736.1"/>
    </source>
</evidence>
<name>A0A109LFL6_PSEFL</name>
<gene>
    <name evidence="1" type="ORF">PFLmoz3_03620</name>
</gene>